<dbReference type="PANTHER" id="PTHR14255">
    <property type="entry name" value="CEREBLON"/>
    <property type="match status" value="1"/>
</dbReference>
<dbReference type="EMBL" id="JBBNAF010000007">
    <property type="protein sequence ID" value="KAK9128651.1"/>
    <property type="molecule type" value="Genomic_DNA"/>
</dbReference>
<evidence type="ECO:0000313" key="3">
    <source>
        <dbReference type="EMBL" id="KAK9128651.1"/>
    </source>
</evidence>
<accession>A0AAP0P5V0</accession>
<sequence>MPGRIWARHVASGRRLMQAVAVGRLVGRRYVECNRDTANERVTRGARWKIAYRFGPPPPSSSSPLSDLLRFQDKLSNLQVLLEKEVDDDEDKEEAVVGYWSAFVWLVGLTSLIALLSEYVVDAIEVPLNVIVAWINGIEMDLDFKLLGNACLAFAVEVPIIDYNLVLFFQPLLLLGITIGVTLSIVFPFWLVAILIVTIYSYNDTASYFFSNANRTTDTTISFRDNQFTVPAWSFATFTKSKAKVSRTMVRACDFCAKISLGSKAMTKLLRIYGSIVPNCRRDPIIFEETQGNLSSDGEVEFEDEENYVNFDKLPKFDDDDQGFIEDTAVVFGDESRVVTRWWFLEMKVALSRIFHCLQVQAVVNYASISQCSVEVVERKEVEFIKHFCSLTKIASDVDFDEVSLDFLDHTDLEGLESVIEKFVLFSIIELVKLSFEEKIGMSGVVVEKIGLLALIDKRERGHTYGARKDCFQNNGDIEKIMFSIVNLMATAGIKLIDAVQEVANNFLKRHVQRKLIGFPLICMS</sequence>
<gene>
    <name evidence="3" type="ORF">Syun_017448</name>
</gene>
<organism evidence="3 4">
    <name type="scientific">Stephania yunnanensis</name>
    <dbReference type="NCBI Taxonomy" id="152371"/>
    <lineage>
        <taxon>Eukaryota</taxon>
        <taxon>Viridiplantae</taxon>
        <taxon>Streptophyta</taxon>
        <taxon>Embryophyta</taxon>
        <taxon>Tracheophyta</taxon>
        <taxon>Spermatophyta</taxon>
        <taxon>Magnoliopsida</taxon>
        <taxon>Ranunculales</taxon>
        <taxon>Menispermaceae</taxon>
        <taxon>Menispermoideae</taxon>
        <taxon>Cissampelideae</taxon>
        <taxon>Stephania</taxon>
    </lineage>
</organism>
<reference evidence="3 4" key="1">
    <citation type="submission" date="2024-01" db="EMBL/GenBank/DDBJ databases">
        <title>Genome assemblies of Stephania.</title>
        <authorList>
            <person name="Yang L."/>
        </authorList>
    </citation>
    <scope>NUCLEOTIDE SEQUENCE [LARGE SCALE GENOMIC DNA]</scope>
    <source>
        <strain evidence="3">YNDBR</strain>
        <tissue evidence="3">Leaf</tissue>
    </source>
</reference>
<dbReference type="GO" id="GO:0031464">
    <property type="term" value="C:Cul4A-RING E3 ubiquitin ligase complex"/>
    <property type="evidence" value="ECO:0007669"/>
    <property type="project" value="TreeGrafter"/>
</dbReference>
<feature type="transmembrane region" description="Helical" evidence="2">
    <location>
        <begin position="172"/>
        <end position="202"/>
    </location>
</feature>
<dbReference type="PANTHER" id="PTHR14255:SF5">
    <property type="entry name" value="SULFITE EXPORTER TAUE_SAFE FAMILY PROTEIN 4"/>
    <property type="match status" value="1"/>
</dbReference>
<comment type="similarity">
    <text evidence="1">Belongs to the 4-toluene sulfonate uptake permease (TSUP) (TC 2.A.102) family.</text>
</comment>
<keyword evidence="2" id="KW-0472">Membrane</keyword>
<keyword evidence="2" id="KW-0812">Transmembrane</keyword>
<keyword evidence="2" id="KW-1133">Transmembrane helix</keyword>
<proteinExistence type="inferred from homology"/>
<protein>
    <submittedName>
        <fullName evidence="3">Uncharacterized protein</fullName>
    </submittedName>
</protein>
<evidence type="ECO:0000256" key="1">
    <source>
        <dbReference type="ARBA" id="ARBA00009142"/>
    </source>
</evidence>
<dbReference type="AlphaFoldDB" id="A0AAP0P5V0"/>
<dbReference type="GO" id="GO:0016567">
    <property type="term" value="P:protein ubiquitination"/>
    <property type="evidence" value="ECO:0007669"/>
    <property type="project" value="TreeGrafter"/>
</dbReference>
<evidence type="ECO:0000313" key="4">
    <source>
        <dbReference type="Proteomes" id="UP001420932"/>
    </source>
</evidence>
<keyword evidence="4" id="KW-1185">Reference proteome</keyword>
<comment type="caution">
    <text evidence="3">The sequence shown here is derived from an EMBL/GenBank/DDBJ whole genome shotgun (WGS) entry which is preliminary data.</text>
</comment>
<evidence type="ECO:0000256" key="2">
    <source>
        <dbReference type="SAM" id="Phobius"/>
    </source>
</evidence>
<feature type="transmembrane region" description="Helical" evidence="2">
    <location>
        <begin position="146"/>
        <end position="165"/>
    </location>
</feature>
<name>A0AAP0P5V0_9MAGN</name>
<dbReference type="Proteomes" id="UP001420932">
    <property type="component" value="Unassembled WGS sequence"/>
</dbReference>
<feature type="transmembrane region" description="Helical" evidence="2">
    <location>
        <begin position="97"/>
        <end position="117"/>
    </location>
</feature>